<feature type="transmembrane region" description="Helical" evidence="1">
    <location>
        <begin position="6"/>
        <end position="31"/>
    </location>
</feature>
<evidence type="ECO:0000313" key="3">
    <source>
        <dbReference type="Proteomes" id="UP000762676"/>
    </source>
</evidence>
<evidence type="ECO:0000256" key="1">
    <source>
        <dbReference type="SAM" id="Phobius"/>
    </source>
</evidence>
<proteinExistence type="predicted"/>
<evidence type="ECO:0000313" key="2">
    <source>
        <dbReference type="EMBL" id="GFR77226.1"/>
    </source>
</evidence>
<evidence type="ECO:0008006" key="4">
    <source>
        <dbReference type="Google" id="ProtNLM"/>
    </source>
</evidence>
<protein>
    <recommendedName>
        <fullName evidence="4">Secreted protein</fullName>
    </recommendedName>
</protein>
<comment type="caution">
    <text evidence="2">The sequence shown here is derived from an EMBL/GenBank/DDBJ whole genome shotgun (WGS) entry which is preliminary data.</text>
</comment>
<keyword evidence="1" id="KW-0812">Transmembrane</keyword>
<dbReference type="EMBL" id="BMAT01008063">
    <property type="protein sequence ID" value="GFR77226.1"/>
    <property type="molecule type" value="Genomic_DNA"/>
</dbReference>
<reference evidence="2 3" key="1">
    <citation type="journal article" date="2021" name="Elife">
        <title>Chloroplast acquisition without the gene transfer in kleptoplastic sea slugs, Plakobranchus ocellatus.</title>
        <authorList>
            <person name="Maeda T."/>
            <person name="Takahashi S."/>
            <person name="Yoshida T."/>
            <person name="Shimamura S."/>
            <person name="Takaki Y."/>
            <person name="Nagai Y."/>
            <person name="Toyoda A."/>
            <person name="Suzuki Y."/>
            <person name="Arimoto A."/>
            <person name="Ishii H."/>
            <person name="Satoh N."/>
            <person name="Nishiyama T."/>
            <person name="Hasebe M."/>
            <person name="Maruyama T."/>
            <person name="Minagawa J."/>
            <person name="Obokata J."/>
            <person name="Shigenobu S."/>
        </authorList>
    </citation>
    <scope>NUCLEOTIDE SEQUENCE [LARGE SCALE GENOMIC DNA]</scope>
</reference>
<dbReference type="AlphaFoldDB" id="A0AAV4FY41"/>
<accession>A0AAV4FY41</accession>
<dbReference type="Proteomes" id="UP000762676">
    <property type="component" value="Unassembled WGS sequence"/>
</dbReference>
<name>A0AAV4FY41_9GAST</name>
<sequence length="92" mass="9492">MVVLVVELVVVVVVLVVVAAVVVVALIVVGVEIEKVNGLWSSGLRVGSAFGLTTRISTGLNRTTTLYPMTSLEPACPTRITVSATNISAALS</sequence>
<organism evidence="2 3">
    <name type="scientific">Elysia marginata</name>
    <dbReference type="NCBI Taxonomy" id="1093978"/>
    <lineage>
        <taxon>Eukaryota</taxon>
        <taxon>Metazoa</taxon>
        <taxon>Spiralia</taxon>
        <taxon>Lophotrochozoa</taxon>
        <taxon>Mollusca</taxon>
        <taxon>Gastropoda</taxon>
        <taxon>Heterobranchia</taxon>
        <taxon>Euthyneura</taxon>
        <taxon>Panpulmonata</taxon>
        <taxon>Sacoglossa</taxon>
        <taxon>Placobranchoidea</taxon>
        <taxon>Plakobranchidae</taxon>
        <taxon>Elysia</taxon>
    </lineage>
</organism>
<keyword evidence="1" id="KW-1133">Transmembrane helix</keyword>
<keyword evidence="3" id="KW-1185">Reference proteome</keyword>
<gene>
    <name evidence="2" type="ORF">ElyMa_003963300</name>
</gene>
<keyword evidence="1" id="KW-0472">Membrane</keyword>